<dbReference type="AlphaFoldDB" id="A0AAE0DQ70"/>
<sequence length="180" mass="20109">MRQGPGATGLSPSPAPLSRGLGPGPPLRTLLHTIRTSKTLDSQAGLFPVRSPLLGESWVDEPYYYGPTTYAQRELEVCFTAERRDARRRRLVFQPTASRSAHGRPISATARSPPLFRGRGGLEGQRCVTPRQACPRPNGLGRNLRSKTRWFTDSAIHTKYRISLRSSSMREPRYPFAESF</sequence>
<dbReference type="EMBL" id="JANJYJ010000265">
    <property type="protein sequence ID" value="KAK3179155.1"/>
    <property type="molecule type" value="Genomic_DNA"/>
</dbReference>
<protein>
    <submittedName>
        <fullName evidence="2">Uncharacterized protein</fullName>
    </submittedName>
</protein>
<dbReference type="PANTHER" id="PTHR47188:SF1">
    <property type="entry name" value="PROTEIN TAR1"/>
    <property type="match status" value="1"/>
</dbReference>
<keyword evidence="3" id="KW-1185">Reference proteome</keyword>
<accession>A0AAE0DQ70</accession>
<name>A0AAE0DQ70_9ROSI</name>
<comment type="caution">
    <text evidence="2">The sequence shown here is derived from an EMBL/GenBank/DDBJ whole genome shotgun (WGS) entry which is preliminary data.</text>
</comment>
<evidence type="ECO:0000313" key="3">
    <source>
        <dbReference type="Proteomes" id="UP001281410"/>
    </source>
</evidence>
<feature type="region of interest" description="Disordered" evidence="1">
    <location>
        <begin position="1"/>
        <end position="27"/>
    </location>
</feature>
<evidence type="ECO:0000313" key="2">
    <source>
        <dbReference type="EMBL" id="KAK3179155.1"/>
    </source>
</evidence>
<reference evidence="2" key="1">
    <citation type="journal article" date="2023" name="Plant J.">
        <title>Genome sequences and population genomics provide insights into the demographic history, inbreeding, and mutation load of two 'living fossil' tree species of Dipteronia.</title>
        <authorList>
            <person name="Feng Y."/>
            <person name="Comes H.P."/>
            <person name="Chen J."/>
            <person name="Zhu S."/>
            <person name="Lu R."/>
            <person name="Zhang X."/>
            <person name="Li P."/>
            <person name="Qiu J."/>
            <person name="Olsen K.M."/>
            <person name="Qiu Y."/>
        </authorList>
    </citation>
    <scope>NUCLEOTIDE SEQUENCE</scope>
    <source>
        <strain evidence="2">NBL</strain>
    </source>
</reference>
<dbReference type="AntiFam" id="ANF00034">
    <property type="entry name" value="Antisense to 5.8S rRNA"/>
</dbReference>
<feature type="compositionally biased region" description="Low complexity" evidence="1">
    <location>
        <begin position="9"/>
        <end position="20"/>
    </location>
</feature>
<organism evidence="2 3">
    <name type="scientific">Dipteronia sinensis</name>
    <dbReference type="NCBI Taxonomy" id="43782"/>
    <lineage>
        <taxon>Eukaryota</taxon>
        <taxon>Viridiplantae</taxon>
        <taxon>Streptophyta</taxon>
        <taxon>Embryophyta</taxon>
        <taxon>Tracheophyta</taxon>
        <taxon>Spermatophyta</taxon>
        <taxon>Magnoliopsida</taxon>
        <taxon>eudicotyledons</taxon>
        <taxon>Gunneridae</taxon>
        <taxon>Pentapetalae</taxon>
        <taxon>rosids</taxon>
        <taxon>malvids</taxon>
        <taxon>Sapindales</taxon>
        <taxon>Sapindaceae</taxon>
        <taxon>Hippocastanoideae</taxon>
        <taxon>Acereae</taxon>
        <taxon>Dipteronia</taxon>
    </lineage>
</organism>
<evidence type="ECO:0000256" key="1">
    <source>
        <dbReference type="SAM" id="MobiDB-lite"/>
    </source>
</evidence>
<gene>
    <name evidence="2" type="ORF">Dsin_032914</name>
</gene>
<dbReference type="Proteomes" id="UP001281410">
    <property type="component" value="Unassembled WGS sequence"/>
</dbReference>
<dbReference type="GO" id="GO:0043457">
    <property type="term" value="P:regulation of cellular respiration"/>
    <property type="evidence" value="ECO:0007669"/>
    <property type="project" value="InterPro"/>
</dbReference>
<proteinExistence type="predicted"/>
<dbReference type="PANTHER" id="PTHR47188">
    <property type="entry name" value="PROTEIN TAR1"/>
    <property type="match status" value="1"/>
</dbReference>
<dbReference type="InterPro" id="IPR044792">
    <property type="entry name" value="TAR1"/>
</dbReference>
<feature type="region of interest" description="Disordered" evidence="1">
    <location>
        <begin position="96"/>
        <end position="122"/>
    </location>
</feature>